<dbReference type="AlphaFoldDB" id="A0A1X0A4D3"/>
<organism evidence="1 2">
    <name type="scientific">Mycobacterium aquaticum</name>
    <dbReference type="NCBI Taxonomy" id="1927124"/>
    <lineage>
        <taxon>Bacteria</taxon>
        <taxon>Bacillati</taxon>
        <taxon>Actinomycetota</taxon>
        <taxon>Actinomycetes</taxon>
        <taxon>Mycobacteriales</taxon>
        <taxon>Mycobacteriaceae</taxon>
        <taxon>Mycobacterium</taxon>
    </lineage>
</organism>
<proteinExistence type="predicted"/>
<accession>A0A1X0A4D3</accession>
<gene>
    <name evidence="1" type="ORF">BST13_33390</name>
</gene>
<reference evidence="1 2" key="1">
    <citation type="submission" date="2017-02" db="EMBL/GenBank/DDBJ databases">
        <title>The new phylogeny of genus Mycobacterium.</title>
        <authorList>
            <person name="Tortoli E."/>
            <person name="Trovato A."/>
            <person name="Cirillo D.M."/>
        </authorList>
    </citation>
    <scope>NUCLEOTIDE SEQUENCE [LARGE SCALE GENOMIC DNA]</scope>
    <source>
        <strain evidence="1 2">RW6</strain>
    </source>
</reference>
<comment type="caution">
    <text evidence="1">The sequence shown here is derived from an EMBL/GenBank/DDBJ whole genome shotgun (WGS) entry which is preliminary data.</text>
</comment>
<sequence>MPDSDTGSVTDRLIAWARKYGWRVDDRRPTAGVVWFKRGLEYAHLGTDREGARVLSAYGGVQGRPVLHWAASRDHARELANHLRAEPHRY</sequence>
<evidence type="ECO:0000313" key="1">
    <source>
        <dbReference type="EMBL" id="ORA24874.1"/>
    </source>
</evidence>
<name>A0A1X0A4D3_9MYCO</name>
<keyword evidence="2" id="KW-1185">Reference proteome</keyword>
<protein>
    <submittedName>
        <fullName evidence="1">Uncharacterized protein</fullName>
    </submittedName>
</protein>
<dbReference type="EMBL" id="MVHF01000055">
    <property type="protein sequence ID" value="ORA24874.1"/>
    <property type="molecule type" value="Genomic_DNA"/>
</dbReference>
<evidence type="ECO:0000313" key="2">
    <source>
        <dbReference type="Proteomes" id="UP000192448"/>
    </source>
</evidence>
<dbReference type="Proteomes" id="UP000192448">
    <property type="component" value="Unassembled WGS sequence"/>
</dbReference>
<dbReference type="RefSeq" id="WP_083169849.1">
    <property type="nucleotide sequence ID" value="NZ_MVHF01000055.1"/>
</dbReference>